<dbReference type="Proteomes" id="UP000198922">
    <property type="component" value="Unassembled WGS sequence"/>
</dbReference>
<evidence type="ECO:0000313" key="3">
    <source>
        <dbReference type="EMBL" id="SDE02090.1"/>
    </source>
</evidence>
<accession>A0A1G6ZHQ0</accession>
<evidence type="ECO:0000313" key="4">
    <source>
        <dbReference type="Proteomes" id="UP000198922"/>
    </source>
</evidence>
<evidence type="ECO:0008006" key="5">
    <source>
        <dbReference type="Google" id="ProtNLM"/>
    </source>
</evidence>
<dbReference type="EMBL" id="FNAT01000001">
    <property type="protein sequence ID" value="SDE02090.1"/>
    <property type="molecule type" value="Genomic_DNA"/>
</dbReference>
<evidence type="ECO:0000256" key="1">
    <source>
        <dbReference type="SAM" id="MobiDB-lite"/>
    </source>
</evidence>
<dbReference type="STRING" id="521013.SAMN04488567_0543"/>
<reference evidence="4" key="1">
    <citation type="submission" date="2016-10" db="EMBL/GenBank/DDBJ databases">
        <authorList>
            <person name="Varghese N."/>
            <person name="Submissions S."/>
        </authorList>
    </citation>
    <scope>NUCLEOTIDE SEQUENCE [LARGE SCALE GENOMIC DNA]</scope>
    <source>
        <strain evidence="4">DSM 21424</strain>
    </source>
</reference>
<evidence type="ECO:0000256" key="2">
    <source>
        <dbReference type="SAM" id="Phobius"/>
    </source>
</evidence>
<feature type="region of interest" description="Disordered" evidence="1">
    <location>
        <begin position="236"/>
        <end position="264"/>
    </location>
</feature>
<keyword evidence="2" id="KW-0812">Transmembrane</keyword>
<feature type="transmembrane region" description="Helical" evidence="2">
    <location>
        <begin position="54"/>
        <end position="77"/>
    </location>
</feature>
<protein>
    <recommendedName>
        <fullName evidence="5">DNA repair protein</fullName>
    </recommendedName>
</protein>
<organism evidence="3 4">
    <name type="scientific">Limimaricola pyoseonensis</name>
    <dbReference type="NCBI Taxonomy" id="521013"/>
    <lineage>
        <taxon>Bacteria</taxon>
        <taxon>Pseudomonadati</taxon>
        <taxon>Pseudomonadota</taxon>
        <taxon>Alphaproteobacteria</taxon>
        <taxon>Rhodobacterales</taxon>
        <taxon>Paracoccaceae</taxon>
        <taxon>Limimaricola</taxon>
    </lineage>
</organism>
<dbReference type="RefSeq" id="WP_341349824.1">
    <property type="nucleotide sequence ID" value="NZ_FNAT01000001.1"/>
</dbReference>
<name>A0A1G6ZHQ0_9RHOB</name>
<proteinExistence type="predicted"/>
<sequence>MRQSSFAHMATSAMQLLAMLVLGIAAIAASAATLAAIFGYLPWLQLTASFGETAVPWAGMALQVFVTVLLVTLAFYIPSSARVVALEKSHRDFRINMEDVARAFHMAHAADRAGVFTMSSEFDAVRERLAFLRDHPDLGHLEHDVMEVAAQMGEKARELADIYSDEKVARAKKFLAARQEDAERQQERIVEALHICRELRRWADQVELEESVAASQMAQLEEQLRSILPELGFDASDLHRDAAHPDSAGEDPAPKVVNMKPAAE</sequence>
<gene>
    <name evidence="3" type="ORF">SAMN04488567_0543</name>
</gene>
<dbReference type="AlphaFoldDB" id="A0A1G6ZHQ0"/>
<keyword evidence="2" id="KW-0472">Membrane</keyword>
<keyword evidence="4" id="KW-1185">Reference proteome</keyword>
<keyword evidence="2" id="KW-1133">Transmembrane helix</keyword>